<dbReference type="EMBL" id="JAAAHS010000034">
    <property type="protein sequence ID" value="NBE51260.1"/>
    <property type="molecule type" value="Genomic_DNA"/>
</dbReference>
<organism evidence="2 3">
    <name type="scientific">Streptomyces boluensis</name>
    <dbReference type="NCBI Taxonomy" id="1775135"/>
    <lineage>
        <taxon>Bacteria</taxon>
        <taxon>Bacillati</taxon>
        <taxon>Actinomycetota</taxon>
        <taxon>Actinomycetes</taxon>
        <taxon>Kitasatosporales</taxon>
        <taxon>Streptomycetaceae</taxon>
        <taxon>Streptomyces</taxon>
    </lineage>
</organism>
<dbReference type="InterPro" id="IPR029068">
    <property type="entry name" value="Glyas_Bleomycin-R_OHBP_Dase"/>
</dbReference>
<gene>
    <name evidence="2" type="ORF">GUY60_07445</name>
</gene>
<dbReference type="Proteomes" id="UP000598297">
    <property type="component" value="Unassembled WGS sequence"/>
</dbReference>
<dbReference type="CDD" id="cd08349">
    <property type="entry name" value="BLMA_like"/>
    <property type="match status" value="1"/>
</dbReference>
<evidence type="ECO:0000256" key="1">
    <source>
        <dbReference type="ARBA" id="ARBA00023251"/>
    </source>
</evidence>
<dbReference type="SUPFAM" id="SSF54593">
    <property type="entry name" value="Glyoxalase/Bleomycin resistance protein/Dihydroxybiphenyl dioxygenase"/>
    <property type="match status" value="1"/>
</dbReference>
<keyword evidence="1" id="KW-0046">Antibiotic resistance</keyword>
<dbReference type="GO" id="GO:0046677">
    <property type="term" value="P:response to antibiotic"/>
    <property type="evidence" value="ECO:0007669"/>
    <property type="project" value="UniProtKB-KW"/>
</dbReference>
<protein>
    <submittedName>
        <fullName evidence="2">VOC family protein</fullName>
    </submittedName>
</protein>
<dbReference type="AlphaFoldDB" id="A0A964UN56"/>
<accession>A0A964UN56</accession>
<comment type="caution">
    <text evidence="2">The sequence shown here is derived from an EMBL/GenBank/DDBJ whole genome shotgun (WGS) entry which is preliminary data.</text>
</comment>
<sequence length="239" mass="26238">MTEKTIPLLPCHAVEPLVEFYVALGFEVTFQQKSPYPYVVVERGDVELQFFGMKGFDPAASYGACYVLTEEVDALFETFRAGLKAVYGKVPGRGLPRIGPLKDMAYDMRQFLLTDPSGNSIRVGQPIEGGDGHIKPAPPGTFERALHFATLFADSKEDLAGAARILDRVIGLRNEKPTPVQRVRILALRGDIAHRAGDAELAARMREEADELAALRLDPEGAELVRADLERLREVTGGD</sequence>
<dbReference type="InterPro" id="IPR000335">
    <property type="entry name" value="Bleomycin-R"/>
</dbReference>
<keyword evidence="3" id="KW-1185">Reference proteome</keyword>
<dbReference type="RefSeq" id="WP_161695079.1">
    <property type="nucleotide sequence ID" value="NZ_JAAAHS010000034.1"/>
</dbReference>
<proteinExistence type="predicted"/>
<dbReference type="OrthoDB" id="6624781at2"/>
<evidence type="ECO:0000313" key="3">
    <source>
        <dbReference type="Proteomes" id="UP000598297"/>
    </source>
</evidence>
<reference evidence="2" key="1">
    <citation type="submission" date="2020-01" db="EMBL/GenBank/DDBJ databases">
        <title>Whole-genome analyses of novel actinobacteria.</title>
        <authorList>
            <person name="Sahin N."/>
        </authorList>
    </citation>
    <scope>NUCLEOTIDE SEQUENCE</scope>
    <source>
        <strain evidence="2">YC537</strain>
    </source>
</reference>
<evidence type="ECO:0000313" key="2">
    <source>
        <dbReference type="EMBL" id="NBE51260.1"/>
    </source>
</evidence>
<dbReference type="Gene3D" id="3.10.180.10">
    <property type="entry name" value="2,3-Dihydroxybiphenyl 1,2-Dioxygenase, domain 1"/>
    <property type="match status" value="1"/>
</dbReference>
<name>A0A964UN56_9ACTN</name>